<dbReference type="Proteomes" id="UP001595478">
    <property type="component" value="Unassembled WGS sequence"/>
</dbReference>
<comment type="subcellular location">
    <subcellularLocation>
        <location evidence="1">Cytoplasm</location>
    </subcellularLocation>
</comment>
<comment type="similarity">
    <text evidence="2">Belongs to the DsrE/TusD family.</text>
</comment>
<keyword evidence="3" id="KW-0963">Cytoplasm</keyword>
<dbReference type="InterPro" id="IPR003787">
    <property type="entry name" value="Sulphur_relay_DsrE/F-like"/>
</dbReference>
<dbReference type="NCBIfam" id="NF001237">
    <property type="entry name" value="PRK00207.1"/>
    <property type="match status" value="1"/>
</dbReference>
<dbReference type="PANTHER" id="PTHR34874">
    <property type="entry name" value="PROTEIN YCHN"/>
    <property type="match status" value="1"/>
</dbReference>
<evidence type="ECO:0000313" key="5">
    <source>
        <dbReference type="EMBL" id="MFC3121750.1"/>
    </source>
</evidence>
<keyword evidence="6" id="KW-1185">Reference proteome</keyword>
<organism evidence="5 6">
    <name type="scientific">Agaribacter flavus</name>
    <dbReference type="NCBI Taxonomy" id="1902781"/>
    <lineage>
        <taxon>Bacteria</taxon>
        <taxon>Pseudomonadati</taxon>
        <taxon>Pseudomonadota</taxon>
        <taxon>Gammaproteobacteria</taxon>
        <taxon>Alteromonadales</taxon>
        <taxon>Alteromonadaceae</taxon>
        <taxon>Agaribacter</taxon>
    </lineage>
</organism>
<dbReference type="Gene3D" id="3.40.1260.10">
    <property type="entry name" value="DsrEFH-like"/>
    <property type="match status" value="1"/>
</dbReference>
<evidence type="ECO:0000256" key="2">
    <source>
        <dbReference type="ARBA" id="ARBA00007067"/>
    </source>
</evidence>
<evidence type="ECO:0000256" key="3">
    <source>
        <dbReference type="ARBA" id="ARBA00022490"/>
    </source>
</evidence>
<dbReference type="InterPro" id="IPR017463">
    <property type="entry name" value="Sulphur_relay_TusD/DsrE"/>
</dbReference>
<dbReference type="NCBIfam" id="TIGR03012">
    <property type="entry name" value="sulf_tusD_dsrE"/>
    <property type="match status" value="1"/>
</dbReference>
<name>A0ABV7FSS2_9ALTE</name>
<reference evidence="6" key="1">
    <citation type="journal article" date="2019" name="Int. J. Syst. Evol. Microbiol.">
        <title>The Global Catalogue of Microorganisms (GCM) 10K type strain sequencing project: providing services to taxonomists for standard genome sequencing and annotation.</title>
        <authorList>
            <consortium name="The Broad Institute Genomics Platform"/>
            <consortium name="The Broad Institute Genome Sequencing Center for Infectious Disease"/>
            <person name="Wu L."/>
            <person name="Ma J."/>
        </authorList>
    </citation>
    <scope>NUCLEOTIDE SEQUENCE [LARGE SCALE GENOMIC DNA]</scope>
    <source>
        <strain evidence="6">KCTC 52473</strain>
    </source>
</reference>
<evidence type="ECO:0000256" key="1">
    <source>
        <dbReference type="ARBA" id="ARBA00004496"/>
    </source>
</evidence>
<dbReference type="InterPro" id="IPR027396">
    <property type="entry name" value="DsrEFH-like"/>
</dbReference>
<proteinExistence type="inferred from homology"/>
<dbReference type="PANTHER" id="PTHR34874:SF3">
    <property type="entry name" value="SULFURTRANSFERASE TUSD"/>
    <property type="match status" value="1"/>
</dbReference>
<protein>
    <submittedName>
        <fullName evidence="5">Sulfurtransferase complex subunit TusD</fullName>
    </submittedName>
</protein>
<gene>
    <name evidence="5" type="primary">tusD</name>
    <name evidence="5" type="ORF">ACFOHL_08975</name>
</gene>
<dbReference type="SUPFAM" id="SSF75169">
    <property type="entry name" value="DsrEFH-like"/>
    <property type="match status" value="1"/>
</dbReference>
<dbReference type="RefSeq" id="WP_376919883.1">
    <property type="nucleotide sequence ID" value="NZ_JBHRSW010000014.1"/>
</dbReference>
<evidence type="ECO:0000313" key="6">
    <source>
        <dbReference type="Proteomes" id="UP001595478"/>
    </source>
</evidence>
<dbReference type="Pfam" id="PF02635">
    <property type="entry name" value="DsrE"/>
    <property type="match status" value="1"/>
</dbReference>
<evidence type="ECO:0000256" key="4">
    <source>
        <dbReference type="ARBA" id="ARBA00022679"/>
    </source>
</evidence>
<dbReference type="EMBL" id="JBHRSW010000014">
    <property type="protein sequence ID" value="MFC3121750.1"/>
    <property type="molecule type" value="Genomic_DNA"/>
</dbReference>
<keyword evidence="4" id="KW-0808">Transferase</keyword>
<sequence>MSERFAIFITKAPYDSRNPETALQFCIAAVENGHTVEQVFFYSAAIHTASKLLLPNSDELNQREAWKHFSTQYKVPLYVCSTAATRRGLVSDDDMLDVNNYDPMFSAVGMIEYFAALRDPKLIGVQF</sequence>
<accession>A0ABV7FSS2</accession>
<comment type="caution">
    <text evidence="5">The sequence shown here is derived from an EMBL/GenBank/DDBJ whole genome shotgun (WGS) entry which is preliminary data.</text>
</comment>